<sequence length="506" mass="57940">MKKVYKTILLVLILLSLSFVLISCGSDETEKENDKVRIVVRVAQDPDFLDPHRAAASGTYEIMFNVFEGLLDPNTDGGVKPAVASSYSVSDDGKVYTFKLRKGIKFHNNNLVTVEDIKYSLDRLIGTENSNGLSTEFSNKVEKVSIVDDDTVKVFLKELDTNFLSNFIQPIIPKDNDEFQNTKPIGTGPFKFVEYIPGQKIIMEKNENYWNKDVPKIDEIEFRIIPDEQASLLSFKAGEIDMYPRISAEYIESLGENSYVVDGAQNLVQLFAFNMNRKPFNDKRVREAINHVVDKDQIIKALANDYGSKIGTNMSPAMKKYYNEDLENYYDVNIDKAKELLNDAGYKDGFDMIITVPSNYKFHVDTAQIIVEQLKQVGINASIEQVEWGVWLDRVYTSRDYQSTVIAFTGKLNAYDVLKKYMSDYPRNFINYNNEEFDKTMNDIGKEINEDKRVELYKKAEAILTSDAPAVFIMDPNLIVAIKDHFQGYQLYPLYIQDISTMYKVE</sequence>
<dbReference type="Pfam" id="PF00496">
    <property type="entry name" value="SBP_bac_5"/>
    <property type="match status" value="1"/>
</dbReference>
<dbReference type="RefSeq" id="WP_109605561.1">
    <property type="nucleotide sequence ID" value="NZ_QGGI01000015.1"/>
</dbReference>
<organism evidence="5 6">
    <name type="scientific">Oceanotoga teriensis</name>
    <dbReference type="NCBI Taxonomy" id="515440"/>
    <lineage>
        <taxon>Bacteria</taxon>
        <taxon>Thermotogati</taxon>
        <taxon>Thermotogota</taxon>
        <taxon>Thermotogae</taxon>
        <taxon>Petrotogales</taxon>
        <taxon>Petrotogaceae</taxon>
        <taxon>Oceanotoga</taxon>
    </lineage>
</organism>
<dbReference type="InterPro" id="IPR023765">
    <property type="entry name" value="SBP_5_CS"/>
</dbReference>
<dbReference type="EMBL" id="QGGI01000015">
    <property type="protein sequence ID" value="PWJ89335.1"/>
    <property type="molecule type" value="Genomic_DNA"/>
</dbReference>
<dbReference type="PANTHER" id="PTHR30290">
    <property type="entry name" value="PERIPLASMIC BINDING COMPONENT OF ABC TRANSPORTER"/>
    <property type="match status" value="1"/>
</dbReference>
<dbReference type="GO" id="GO:0043190">
    <property type="term" value="C:ATP-binding cassette (ABC) transporter complex"/>
    <property type="evidence" value="ECO:0007669"/>
    <property type="project" value="InterPro"/>
</dbReference>
<gene>
    <name evidence="5" type="ORF">C7380_11561</name>
</gene>
<evidence type="ECO:0000313" key="5">
    <source>
        <dbReference type="EMBL" id="PWJ89335.1"/>
    </source>
</evidence>
<keyword evidence="2" id="KW-0813">Transport</keyword>
<dbReference type="GO" id="GO:1904680">
    <property type="term" value="F:peptide transmembrane transporter activity"/>
    <property type="evidence" value="ECO:0007669"/>
    <property type="project" value="TreeGrafter"/>
</dbReference>
<comment type="caution">
    <text evidence="5">The sequence shown here is derived from an EMBL/GenBank/DDBJ whole genome shotgun (WGS) entry which is preliminary data.</text>
</comment>
<comment type="similarity">
    <text evidence="1">Belongs to the bacterial solute-binding protein 5 family.</text>
</comment>
<dbReference type="GO" id="GO:0015833">
    <property type="term" value="P:peptide transport"/>
    <property type="evidence" value="ECO:0007669"/>
    <property type="project" value="TreeGrafter"/>
</dbReference>
<dbReference type="PROSITE" id="PS01040">
    <property type="entry name" value="SBP_BACTERIAL_5"/>
    <property type="match status" value="1"/>
</dbReference>
<dbReference type="InterPro" id="IPR000914">
    <property type="entry name" value="SBP_5_dom"/>
</dbReference>
<evidence type="ECO:0000259" key="4">
    <source>
        <dbReference type="Pfam" id="PF00496"/>
    </source>
</evidence>
<dbReference type="InterPro" id="IPR030678">
    <property type="entry name" value="Peptide/Ni-bd"/>
</dbReference>
<dbReference type="Gene3D" id="3.90.76.10">
    <property type="entry name" value="Dipeptide-binding Protein, Domain 1"/>
    <property type="match status" value="1"/>
</dbReference>
<evidence type="ECO:0000256" key="1">
    <source>
        <dbReference type="ARBA" id="ARBA00005695"/>
    </source>
</evidence>
<protein>
    <submittedName>
        <fullName evidence="5">Peptide/nickel transport system substrate-binding protein</fullName>
    </submittedName>
</protein>
<reference evidence="5 6" key="1">
    <citation type="submission" date="2018-05" db="EMBL/GenBank/DDBJ databases">
        <title>Genomic Encyclopedia of Type Strains, Phase IV (KMG-IV): sequencing the most valuable type-strain genomes for metagenomic binning, comparative biology and taxonomic classification.</title>
        <authorList>
            <person name="Goeker M."/>
        </authorList>
    </citation>
    <scope>NUCLEOTIDE SEQUENCE [LARGE SCALE GENOMIC DNA]</scope>
    <source>
        <strain evidence="5 6">DSM 24906</strain>
    </source>
</reference>
<evidence type="ECO:0000256" key="3">
    <source>
        <dbReference type="ARBA" id="ARBA00022729"/>
    </source>
</evidence>
<accession>A0AA45C5N1</accession>
<dbReference type="PROSITE" id="PS51257">
    <property type="entry name" value="PROKAR_LIPOPROTEIN"/>
    <property type="match status" value="1"/>
</dbReference>
<keyword evidence="3" id="KW-0732">Signal</keyword>
<evidence type="ECO:0000313" key="6">
    <source>
        <dbReference type="Proteomes" id="UP000245921"/>
    </source>
</evidence>
<dbReference type="Gene3D" id="3.40.190.10">
    <property type="entry name" value="Periplasmic binding protein-like II"/>
    <property type="match status" value="1"/>
</dbReference>
<dbReference type="Proteomes" id="UP000245921">
    <property type="component" value="Unassembled WGS sequence"/>
</dbReference>
<dbReference type="SUPFAM" id="SSF53850">
    <property type="entry name" value="Periplasmic binding protein-like II"/>
    <property type="match status" value="1"/>
</dbReference>
<keyword evidence="6" id="KW-1185">Reference proteome</keyword>
<name>A0AA45C5N1_9BACT</name>
<dbReference type="Gene3D" id="3.10.105.10">
    <property type="entry name" value="Dipeptide-binding Protein, Domain 3"/>
    <property type="match status" value="1"/>
</dbReference>
<dbReference type="AlphaFoldDB" id="A0AA45C5N1"/>
<dbReference type="GO" id="GO:0042597">
    <property type="term" value="C:periplasmic space"/>
    <property type="evidence" value="ECO:0007669"/>
    <property type="project" value="UniProtKB-ARBA"/>
</dbReference>
<feature type="domain" description="Solute-binding protein family 5" evidence="4">
    <location>
        <begin position="79"/>
        <end position="410"/>
    </location>
</feature>
<dbReference type="PANTHER" id="PTHR30290:SF9">
    <property type="entry name" value="OLIGOPEPTIDE-BINDING PROTEIN APPA"/>
    <property type="match status" value="1"/>
</dbReference>
<dbReference type="InterPro" id="IPR039424">
    <property type="entry name" value="SBP_5"/>
</dbReference>
<evidence type="ECO:0000256" key="2">
    <source>
        <dbReference type="ARBA" id="ARBA00022448"/>
    </source>
</evidence>
<dbReference type="PIRSF" id="PIRSF002741">
    <property type="entry name" value="MppA"/>
    <property type="match status" value="1"/>
</dbReference>
<proteinExistence type="inferred from homology"/>